<proteinExistence type="predicted"/>
<dbReference type="RefSeq" id="XP_055692580.1">
    <property type="nucleotide sequence ID" value="XM_055836605.1"/>
</dbReference>
<sequence length="109" mass="12698">MDLKLEKIIKMKSLTILCILILLVIETVSCRPNSKPPRGQTQEIVAEFHDMDPAEYEQIRKCHEDDDTMELCQRCAKATKVRNAFPMCCSNEDGVQDWCKDYVYYGIQY</sequence>
<dbReference type="EMBL" id="AJWK01015552">
    <property type="status" value="NOT_ANNOTATED_CDS"/>
    <property type="molecule type" value="Genomic_DNA"/>
</dbReference>
<dbReference type="PANTHER" id="PTHR39945">
    <property type="entry name" value="FI14129P"/>
    <property type="match status" value="1"/>
</dbReference>
<feature type="chain" id="PRO_5008405815" evidence="1">
    <location>
        <begin position="31"/>
        <end position="109"/>
    </location>
</feature>
<evidence type="ECO:0000313" key="3">
    <source>
        <dbReference type="Proteomes" id="UP000092461"/>
    </source>
</evidence>
<name>A0A1B0CJZ7_LUTLO</name>
<dbReference type="EMBL" id="AJWK01015553">
    <property type="status" value="NOT_ANNOTATED_CDS"/>
    <property type="molecule type" value="Genomic_DNA"/>
</dbReference>
<keyword evidence="1" id="KW-0732">Signal</keyword>
<dbReference type="PANTHER" id="PTHR39945:SF1">
    <property type="entry name" value="FI14129P"/>
    <property type="match status" value="1"/>
</dbReference>
<feature type="signal peptide" evidence="1">
    <location>
        <begin position="1"/>
        <end position="30"/>
    </location>
</feature>
<reference evidence="2" key="1">
    <citation type="submission" date="2020-05" db="UniProtKB">
        <authorList>
            <consortium name="EnsemblMetazoa"/>
        </authorList>
    </citation>
    <scope>IDENTIFICATION</scope>
    <source>
        <strain evidence="2">Jacobina</strain>
    </source>
</reference>
<accession>A0A1B0CJZ7</accession>
<keyword evidence="3" id="KW-1185">Reference proteome</keyword>
<dbReference type="EnsemblMetazoa" id="LLOJ004934-RA">
    <property type="protein sequence ID" value="LLOJ004934-PA"/>
    <property type="gene ID" value="LLOJ004934"/>
</dbReference>
<dbReference type="Proteomes" id="UP000092461">
    <property type="component" value="Unassembled WGS sequence"/>
</dbReference>
<dbReference type="VEuPathDB" id="VectorBase:LLONM1_009170"/>
<dbReference type="KEGG" id="lll:129795378"/>
<organism evidence="2 3">
    <name type="scientific">Lutzomyia longipalpis</name>
    <name type="common">Sand fly</name>
    <dbReference type="NCBI Taxonomy" id="7200"/>
    <lineage>
        <taxon>Eukaryota</taxon>
        <taxon>Metazoa</taxon>
        <taxon>Ecdysozoa</taxon>
        <taxon>Arthropoda</taxon>
        <taxon>Hexapoda</taxon>
        <taxon>Insecta</taxon>
        <taxon>Pterygota</taxon>
        <taxon>Neoptera</taxon>
        <taxon>Endopterygota</taxon>
        <taxon>Diptera</taxon>
        <taxon>Nematocera</taxon>
        <taxon>Psychodoidea</taxon>
        <taxon>Psychodidae</taxon>
        <taxon>Lutzomyia</taxon>
        <taxon>Lutzomyia</taxon>
    </lineage>
</organism>
<dbReference type="OrthoDB" id="8178576at2759"/>
<evidence type="ECO:0000313" key="2">
    <source>
        <dbReference type="EnsemblMetazoa" id="LLOJ004934-PA"/>
    </source>
</evidence>
<dbReference type="VEuPathDB" id="VectorBase:LLOJ004934"/>
<dbReference type="GeneID" id="129795378"/>
<dbReference type="AlphaFoldDB" id="A0A1B0CJZ7"/>
<protein>
    <submittedName>
        <fullName evidence="2">Uncharacterized protein</fullName>
    </submittedName>
</protein>
<evidence type="ECO:0000256" key="1">
    <source>
        <dbReference type="SAM" id="SignalP"/>
    </source>
</evidence>